<feature type="compositionally biased region" description="Acidic residues" evidence="1">
    <location>
        <begin position="33"/>
        <end position="51"/>
    </location>
</feature>
<feature type="signal peptide" evidence="2">
    <location>
        <begin position="1"/>
        <end position="24"/>
    </location>
</feature>
<dbReference type="SUPFAM" id="SSF53822">
    <property type="entry name" value="Periplasmic binding protein-like I"/>
    <property type="match status" value="1"/>
</dbReference>
<evidence type="ECO:0000256" key="1">
    <source>
        <dbReference type="SAM" id="MobiDB-lite"/>
    </source>
</evidence>
<evidence type="ECO:0000313" key="4">
    <source>
        <dbReference type="Proteomes" id="UP001595882"/>
    </source>
</evidence>
<keyword evidence="2" id="KW-0732">Signal</keyword>
<evidence type="ECO:0000256" key="2">
    <source>
        <dbReference type="SAM" id="SignalP"/>
    </source>
</evidence>
<dbReference type="NCBIfam" id="TIGR03407">
    <property type="entry name" value="urea_ABC_UrtA"/>
    <property type="match status" value="1"/>
</dbReference>
<dbReference type="CDD" id="cd06355">
    <property type="entry name" value="PBP1_FmdD-like"/>
    <property type="match status" value="1"/>
</dbReference>
<dbReference type="Pfam" id="PF13433">
    <property type="entry name" value="Peripla_BP_5"/>
    <property type="match status" value="1"/>
</dbReference>
<dbReference type="PANTHER" id="PTHR47628:SF1">
    <property type="entry name" value="ALIPHATIC AMIDASE EXPRESSION-REGULATING PROTEIN"/>
    <property type="match status" value="1"/>
</dbReference>
<evidence type="ECO:0000313" key="3">
    <source>
        <dbReference type="EMBL" id="MFC4402285.1"/>
    </source>
</evidence>
<dbReference type="PANTHER" id="PTHR47628">
    <property type="match status" value="1"/>
</dbReference>
<feature type="region of interest" description="Disordered" evidence="1">
    <location>
        <begin position="29"/>
        <end position="52"/>
    </location>
</feature>
<feature type="chain" id="PRO_5046398995" evidence="2">
    <location>
        <begin position="25"/>
        <end position="427"/>
    </location>
</feature>
<dbReference type="PROSITE" id="PS51257">
    <property type="entry name" value="PROKAR_LIPOPROTEIN"/>
    <property type="match status" value="1"/>
</dbReference>
<gene>
    <name evidence="3" type="primary">urtA</name>
    <name evidence="3" type="ORF">ACFOY7_04245</name>
</gene>
<proteinExistence type="predicted"/>
<protein>
    <submittedName>
        <fullName evidence="3">Urea ABC transporter substrate-binding protein</fullName>
    </submittedName>
</protein>
<dbReference type="InterPro" id="IPR028082">
    <property type="entry name" value="Peripla_BP_I"/>
</dbReference>
<dbReference type="RefSeq" id="WP_390249722.1">
    <property type="nucleotide sequence ID" value="NZ_JBHSDT010000003.1"/>
</dbReference>
<dbReference type="EMBL" id="JBHSDT010000003">
    <property type="protein sequence ID" value="MFC4402285.1"/>
    <property type="molecule type" value="Genomic_DNA"/>
</dbReference>
<dbReference type="Gene3D" id="3.40.50.2300">
    <property type="match status" value="2"/>
</dbReference>
<dbReference type="InterPro" id="IPR017777">
    <property type="entry name" value="ABC_urea-bd_UrtA"/>
</dbReference>
<name>A0ABV8WR74_9BACI</name>
<dbReference type="Proteomes" id="UP001595882">
    <property type="component" value="Unassembled WGS sequence"/>
</dbReference>
<organism evidence="3 4">
    <name type="scientific">Gracilibacillus xinjiangensis</name>
    <dbReference type="NCBI Taxonomy" id="1193282"/>
    <lineage>
        <taxon>Bacteria</taxon>
        <taxon>Bacillati</taxon>
        <taxon>Bacillota</taxon>
        <taxon>Bacilli</taxon>
        <taxon>Bacillales</taxon>
        <taxon>Bacillaceae</taxon>
        <taxon>Gracilibacillus</taxon>
    </lineage>
</organism>
<comment type="caution">
    <text evidence="3">The sequence shown here is derived from an EMBL/GenBank/DDBJ whole genome shotgun (WGS) entry which is preliminary data.</text>
</comment>
<sequence>MRKRNFFYLLILGLLAVFMVACSAADNAASATPEEEEIETPEESGDSEESQGDTIKVGILHSLSGTMAISETSVQQAELLAIKEINENGGVLGKQLEPVIEDGASDWPTFAEKANKLLQQDGVAAIFGGWTSASRKAMLPVVEEHNGLLFYPVQYEGMESSPNIFYTGAAPNQQIVPAVDWLLENRGDSFFLLGSDYVFPRTANAAIKAQLQNEGAKLVGEEYTPLGHTDYNTVIAKIKSENPKVIFNTLNGDSNVAFFKQLKDAGITSEDTTVLSVSVAEEEIKGIGADVIEGHLTSWNYYQTTDTPENEEFVANYQAEYGEDAVTADPIEAGYFGVYLWAKAVEEAGSTDVDAVKEAAKGITFDAPNGTVTIDGDNQHVYKTVRIGEVQSDGMISELWSTEEPVKPDPFLEEYDWASDLSESLAE</sequence>
<accession>A0ABV8WR74</accession>
<keyword evidence="4" id="KW-1185">Reference proteome</keyword>
<reference evidence="4" key="1">
    <citation type="journal article" date="2019" name="Int. J. Syst. Evol. Microbiol.">
        <title>The Global Catalogue of Microorganisms (GCM) 10K type strain sequencing project: providing services to taxonomists for standard genome sequencing and annotation.</title>
        <authorList>
            <consortium name="The Broad Institute Genomics Platform"/>
            <consortium name="The Broad Institute Genome Sequencing Center for Infectious Disease"/>
            <person name="Wu L."/>
            <person name="Ma J."/>
        </authorList>
    </citation>
    <scope>NUCLEOTIDE SEQUENCE [LARGE SCALE GENOMIC DNA]</scope>
    <source>
        <strain evidence="4">CCUG 37865</strain>
    </source>
</reference>